<protein>
    <recommendedName>
        <fullName evidence="3">Type I restriction endonuclease subunit M</fullName>
    </recommendedName>
</protein>
<accession>A0ABX7MFI0</accession>
<keyword evidence="2" id="KW-1185">Reference proteome</keyword>
<organism evidence="1 2">
    <name type="scientific">Niveibacterium microcysteis</name>
    <dbReference type="NCBI Taxonomy" id="2811415"/>
    <lineage>
        <taxon>Bacteria</taxon>
        <taxon>Pseudomonadati</taxon>
        <taxon>Pseudomonadota</taxon>
        <taxon>Betaproteobacteria</taxon>
        <taxon>Rhodocyclales</taxon>
        <taxon>Rhodocyclaceae</taxon>
        <taxon>Niveibacterium</taxon>
    </lineage>
</organism>
<evidence type="ECO:0000313" key="1">
    <source>
        <dbReference type="EMBL" id="QSI78782.1"/>
    </source>
</evidence>
<evidence type="ECO:0000313" key="2">
    <source>
        <dbReference type="Proteomes" id="UP000663570"/>
    </source>
</evidence>
<dbReference type="EMBL" id="CP071060">
    <property type="protein sequence ID" value="QSI78782.1"/>
    <property type="molecule type" value="Genomic_DNA"/>
</dbReference>
<sequence>MNAFLLPQPLFPLGRTLITPGALDLLANFNQSPSSLLFRHASGDWGCVCEEDATANTSAVNDGSRILSAFSVGGFTTVWIITEADRSSTTILLPEEY</sequence>
<dbReference type="Proteomes" id="UP000663570">
    <property type="component" value="Chromosome"/>
</dbReference>
<reference evidence="1 2" key="1">
    <citation type="submission" date="2021-02" db="EMBL/GenBank/DDBJ databases">
        <title>Niveibacterium changnyeongensis HC41.</title>
        <authorList>
            <person name="Kang M."/>
        </authorList>
    </citation>
    <scope>NUCLEOTIDE SEQUENCE [LARGE SCALE GENOMIC DNA]</scope>
    <source>
        <strain evidence="1 2">HC41</strain>
    </source>
</reference>
<gene>
    <name evidence="1" type="ORF">JY500_09325</name>
</gene>
<evidence type="ECO:0008006" key="3">
    <source>
        <dbReference type="Google" id="ProtNLM"/>
    </source>
</evidence>
<dbReference type="RefSeq" id="WP_206256151.1">
    <property type="nucleotide sequence ID" value="NZ_CP071060.1"/>
</dbReference>
<proteinExistence type="predicted"/>
<name>A0ABX7MFI0_9RHOO</name>